<sequence>MKKIIESLFALGMLFATVGCDQDQIVAKFDTSGEDAGTAYFVKNAVSENFEASATGTQTINLDLFRQDAAGELTVGLTAEMDEAAAKFFRIPESVTFADGDYRVIVPVSVLDVEKFDKGVTYAVSISVNNAGTENESSASIGSKYASVTLSASLTLNWVPCYVLKDFSKLLSTDLTDADYVVGPDGKPMLQGGVYTYTFWWEGEDDTVMLERAEGTNVFRLTNWGGGVNILFTINADKTISLTSQYVGEDYSDGTKVLVSDLPSTGVGTDVCTWDGDRTFTFPLVYLLEDGRWFGETCVETFVLNDGSASLE</sequence>
<dbReference type="OrthoDB" id="1072494at2"/>
<dbReference type="RefSeq" id="WP_141427833.1">
    <property type="nucleotide sequence ID" value="NZ_AP019736.1"/>
</dbReference>
<protein>
    <submittedName>
        <fullName evidence="1">Uncharacterized protein</fullName>
    </submittedName>
</protein>
<dbReference type="EMBL" id="AP019736">
    <property type="protein sequence ID" value="BBL05974.1"/>
    <property type="molecule type" value="Genomic_DNA"/>
</dbReference>
<accession>A0A4Y1WZN6</accession>
<organism evidence="1 2">
    <name type="scientific">Alistipes dispar</name>
    <dbReference type="NCBI Taxonomy" id="2585119"/>
    <lineage>
        <taxon>Bacteria</taxon>
        <taxon>Pseudomonadati</taxon>
        <taxon>Bacteroidota</taxon>
        <taxon>Bacteroidia</taxon>
        <taxon>Bacteroidales</taxon>
        <taxon>Rikenellaceae</taxon>
        <taxon>Alistipes</taxon>
    </lineage>
</organism>
<dbReference type="Proteomes" id="UP000319374">
    <property type="component" value="Chromosome"/>
</dbReference>
<name>A0A4Y1WZN6_9BACT</name>
<dbReference type="GeneID" id="98672587"/>
<proteinExistence type="predicted"/>
<dbReference type="AlphaFoldDB" id="A0A4Y1WZN6"/>
<keyword evidence="2" id="KW-1185">Reference proteome</keyword>
<evidence type="ECO:0000313" key="2">
    <source>
        <dbReference type="Proteomes" id="UP000319374"/>
    </source>
</evidence>
<dbReference type="KEGG" id="ada:A5CPEGH6_06120"/>
<dbReference type="PROSITE" id="PS51257">
    <property type="entry name" value="PROKAR_LIPOPROTEIN"/>
    <property type="match status" value="1"/>
</dbReference>
<reference evidence="2" key="1">
    <citation type="submission" date="2019-06" db="EMBL/GenBank/DDBJ databases">
        <title>Alistipes onderdonkii subsp. vulgaris subsp. nov., Alistipes dispar sp. nov. and Alistipes communis sp. nov., isolated from human faeces, and creation of Alistipes onderdonkii subsp. onderdonkii subsp. nov.</title>
        <authorList>
            <person name="Sakamoto M."/>
            <person name="Ikeyama N."/>
            <person name="Ogata Y."/>
            <person name="Suda W."/>
            <person name="Iino T."/>
            <person name="Hattori M."/>
            <person name="Ohkuma M."/>
        </authorList>
    </citation>
    <scope>NUCLEOTIDE SEQUENCE [LARGE SCALE GENOMIC DNA]</scope>
    <source>
        <strain evidence="2">5CPEGH6</strain>
    </source>
</reference>
<gene>
    <name evidence="1" type="ORF">A5CPEGH6_06120</name>
</gene>
<evidence type="ECO:0000313" key="1">
    <source>
        <dbReference type="EMBL" id="BBL05974.1"/>
    </source>
</evidence>